<sequence>MNLSLNKSTAGASTTGYALPTSPSLQDEVFRQRITSPRMNHENSTGEKSNTIDIPP</sequence>
<proteinExistence type="predicted"/>
<reference evidence="2" key="1">
    <citation type="submission" date="2021-06" db="EMBL/GenBank/DDBJ databases">
        <authorList>
            <person name="Kallberg Y."/>
            <person name="Tangrot J."/>
            <person name="Rosling A."/>
        </authorList>
    </citation>
    <scope>NUCLEOTIDE SEQUENCE</scope>
    <source>
        <strain evidence="2">UK204</strain>
    </source>
</reference>
<name>A0A9N9ISW3_9GLOM</name>
<feature type="compositionally biased region" description="Polar residues" evidence="1">
    <location>
        <begin position="46"/>
        <end position="56"/>
    </location>
</feature>
<protein>
    <submittedName>
        <fullName evidence="2">10480_t:CDS:1</fullName>
    </submittedName>
</protein>
<evidence type="ECO:0000256" key="1">
    <source>
        <dbReference type="SAM" id="MobiDB-lite"/>
    </source>
</evidence>
<feature type="compositionally biased region" description="Polar residues" evidence="1">
    <location>
        <begin position="1"/>
        <end position="25"/>
    </location>
</feature>
<dbReference type="Proteomes" id="UP000789570">
    <property type="component" value="Unassembled WGS sequence"/>
</dbReference>
<gene>
    <name evidence="2" type="ORF">FCALED_LOCUS16191</name>
</gene>
<dbReference type="EMBL" id="CAJVPQ010017736">
    <property type="protein sequence ID" value="CAG8749240.1"/>
    <property type="molecule type" value="Genomic_DNA"/>
</dbReference>
<dbReference type="AlphaFoldDB" id="A0A9N9ISW3"/>
<accession>A0A9N9ISW3</accession>
<comment type="caution">
    <text evidence="2">The sequence shown here is derived from an EMBL/GenBank/DDBJ whole genome shotgun (WGS) entry which is preliminary data.</text>
</comment>
<feature type="non-terminal residue" evidence="2">
    <location>
        <position position="56"/>
    </location>
</feature>
<evidence type="ECO:0000313" key="3">
    <source>
        <dbReference type="Proteomes" id="UP000789570"/>
    </source>
</evidence>
<feature type="region of interest" description="Disordered" evidence="1">
    <location>
        <begin position="1"/>
        <end position="56"/>
    </location>
</feature>
<keyword evidence="3" id="KW-1185">Reference proteome</keyword>
<organism evidence="2 3">
    <name type="scientific">Funneliformis caledonium</name>
    <dbReference type="NCBI Taxonomy" id="1117310"/>
    <lineage>
        <taxon>Eukaryota</taxon>
        <taxon>Fungi</taxon>
        <taxon>Fungi incertae sedis</taxon>
        <taxon>Mucoromycota</taxon>
        <taxon>Glomeromycotina</taxon>
        <taxon>Glomeromycetes</taxon>
        <taxon>Glomerales</taxon>
        <taxon>Glomeraceae</taxon>
        <taxon>Funneliformis</taxon>
    </lineage>
</organism>
<evidence type="ECO:0000313" key="2">
    <source>
        <dbReference type="EMBL" id="CAG8749240.1"/>
    </source>
</evidence>